<dbReference type="SUPFAM" id="SSF69065">
    <property type="entry name" value="RNase III domain-like"/>
    <property type="match status" value="1"/>
</dbReference>
<protein>
    <submittedName>
        <fullName evidence="3">Ribonuclease III</fullName>
    </submittedName>
</protein>
<evidence type="ECO:0000313" key="4">
    <source>
        <dbReference type="Proteomes" id="UP000799779"/>
    </source>
</evidence>
<sequence>MALTMAYYHDMTTALDLCEHILEYTFTDKSLGLEALHMGSSLVQALSYKGKIYRVTKNDRLETMGDKVLDYVLAKEWYPTGLSKALYDNLRQKKASNTSLFRAGQKLGLNACVLVNAGCSVSERMMADAVEAIIGAVQIDGGWDAAEKVIQRLGLLDHPILTGPQVGIV</sequence>
<dbReference type="AlphaFoldDB" id="A0A6A5X5G9"/>
<dbReference type="InterPro" id="IPR000999">
    <property type="entry name" value="RNase_III_dom"/>
</dbReference>
<gene>
    <name evidence="3" type="ORF">P154DRAFT_516825</name>
</gene>
<evidence type="ECO:0000313" key="3">
    <source>
        <dbReference type="EMBL" id="KAF2008087.1"/>
    </source>
</evidence>
<dbReference type="InterPro" id="IPR036389">
    <property type="entry name" value="RNase_III_sf"/>
</dbReference>
<evidence type="ECO:0000256" key="1">
    <source>
        <dbReference type="ARBA" id="ARBA00022801"/>
    </source>
</evidence>
<dbReference type="SMART" id="SM00535">
    <property type="entry name" value="RIBOc"/>
    <property type="match status" value="1"/>
</dbReference>
<dbReference type="CDD" id="cd00593">
    <property type="entry name" value="RIBOc"/>
    <property type="match status" value="1"/>
</dbReference>
<dbReference type="Proteomes" id="UP000799779">
    <property type="component" value="Unassembled WGS sequence"/>
</dbReference>
<dbReference type="GO" id="GO:0006396">
    <property type="term" value="P:RNA processing"/>
    <property type="evidence" value="ECO:0007669"/>
    <property type="project" value="InterPro"/>
</dbReference>
<reference evidence="3" key="1">
    <citation type="journal article" date="2020" name="Stud. Mycol.">
        <title>101 Dothideomycetes genomes: a test case for predicting lifestyles and emergence of pathogens.</title>
        <authorList>
            <person name="Haridas S."/>
            <person name="Albert R."/>
            <person name="Binder M."/>
            <person name="Bloem J."/>
            <person name="Labutti K."/>
            <person name="Salamov A."/>
            <person name="Andreopoulos B."/>
            <person name="Baker S."/>
            <person name="Barry K."/>
            <person name="Bills G."/>
            <person name="Bluhm B."/>
            <person name="Cannon C."/>
            <person name="Castanera R."/>
            <person name="Culley D."/>
            <person name="Daum C."/>
            <person name="Ezra D."/>
            <person name="Gonzalez J."/>
            <person name="Henrissat B."/>
            <person name="Kuo A."/>
            <person name="Liang C."/>
            <person name="Lipzen A."/>
            <person name="Lutzoni F."/>
            <person name="Magnuson J."/>
            <person name="Mondo S."/>
            <person name="Nolan M."/>
            <person name="Ohm R."/>
            <person name="Pangilinan J."/>
            <person name="Park H.-J."/>
            <person name="Ramirez L."/>
            <person name="Alfaro M."/>
            <person name="Sun H."/>
            <person name="Tritt A."/>
            <person name="Yoshinaga Y."/>
            <person name="Zwiers L.-H."/>
            <person name="Turgeon B."/>
            <person name="Goodwin S."/>
            <person name="Spatafora J."/>
            <person name="Crous P."/>
            <person name="Grigoriev I."/>
        </authorList>
    </citation>
    <scope>NUCLEOTIDE SEQUENCE</scope>
    <source>
        <strain evidence="3">CBS 123094</strain>
    </source>
</reference>
<evidence type="ECO:0000259" key="2">
    <source>
        <dbReference type="PROSITE" id="PS50142"/>
    </source>
</evidence>
<dbReference type="GO" id="GO:0004525">
    <property type="term" value="F:ribonuclease III activity"/>
    <property type="evidence" value="ECO:0007669"/>
    <property type="project" value="InterPro"/>
</dbReference>
<dbReference type="OrthoDB" id="67027at2759"/>
<proteinExistence type="predicted"/>
<name>A0A6A5X5G9_9PLEO</name>
<dbReference type="PROSITE" id="PS50142">
    <property type="entry name" value="RNASE_3_2"/>
    <property type="match status" value="1"/>
</dbReference>
<dbReference type="Gene3D" id="1.10.1520.10">
    <property type="entry name" value="Ribonuclease III domain"/>
    <property type="match status" value="1"/>
</dbReference>
<keyword evidence="4" id="KW-1185">Reference proteome</keyword>
<keyword evidence="1" id="KW-0378">Hydrolase</keyword>
<dbReference type="Pfam" id="PF14622">
    <property type="entry name" value="Ribonucleas_3_3"/>
    <property type="match status" value="1"/>
</dbReference>
<dbReference type="EMBL" id="ML977556">
    <property type="protein sequence ID" value="KAF2008087.1"/>
    <property type="molecule type" value="Genomic_DNA"/>
</dbReference>
<dbReference type="PANTHER" id="PTHR14950">
    <property type="entry name" value="DICER-RELATED"/>
    <property type="match status" value="1"/>
</dbReference>
<dbReference type="PANTHER" id="PTHR14950:SF37">
    <property type="entry name" value="ENDORIBONUCLEASE DICER"/>
    <property type="match status" value="1"/>
</dbReference>
<accession>A0A6A5X5G9</accession>
<feature type="domain" description="RNase III" evidence="2">
    <location>
        <begin position="15"/>
        <end position="142"/>
    </location>
</feature>
<organism evidence="3 4">
    <name type="scientific">Amniculicola lignicola CBS 123094</name>
    <dbReference type="NCBI Taxonomy" id="1392246"/>
    <lineage>
        <taxon>Eukaryota</taxon>
        <taxon>Fungi</taxon>
        <taxon>Dikarya</taxon>
        <taxon>Ascomycota</taxon>
        <taxon>Pezizomycotina</taxon>
        <taxon>Dothideomycetes</taxon>
        <taxon>Pleosporomycetidae</taxon>
        <taxon>Pleosporales</taxon>
        <taxon>Amniculicolaceae</taxon>
        <taxon>Amniculicola</taxon>
    </lineage>
</organism>